<evidence type="ECO:0000256" key="4">
    <source>
        <dbReference type="ARBA" id="ARBA00023002"/>
    </source>
</evidence>
<dbReference type="Gene3D" id="3.50.50.60">
    <property type="entry name" value="FAD/NAD(P)-binding domain"/>
    <property type="match status" value="1"/>
</dbReference>
<dbReference type="Proteomes" id="UP000679335">
    <property type="component" value="Chromosome"/>
</dbReference>
<dbReference type="EMBL" id="CP076023">
    <property type="protein sequence ID" value="QWC14645.1"/>
    <property type="molecule type" value="Genomic_DNA"/>
</dbReference>
<protein>
    <submittedName>
        <fullName evidence="6">FAD-binding protein</fullName>
    </submittedName>
</protein>
<dbReference type="InterPro" id="IPR027477">
    <property type="entry name" value="Succ_DH/fumarate_Rdtase_cat_sf"/>
</dbReference>
<comment type="cofactor">
    <cofactor evidence="1">
        <name>FAD</name>
        <dbReference type="ChEBI" id="CHEBI:57692"/>
    </cofactor>
</comment>
<dbReference type="SUPFAM" id="SSF51905">
    <property type="entry name" value="FAD/NAD(P)-binding domain"/>
    <property type="match status" value="1"/>
</dbReference>
<dbReference type="SUPFAM" id="SSF56425">
    <property type="entry name" value="Succinate dehydrogenase/fumarate reductase flavoprotein, catalytic domain"/>
    <property type="match status" value="1"/>
</dbReference>
<dbReference type="PANTHER" id="PTHR43400">
    <property type="entry name" value="FUMARATE REDUCTASE"/>
    <property type="match status" value="1"/>
</dbReference>
<evidence type="ECO:0000313" key="6">
    <source>
        <dbReference type="EMBL" id="QWC14645.1"/>
    </source>
</evidence>
<keyword evidence="4" id="KW-0560">Oxidoreductase</keyword>
<dbReference type="Gene3D" id="3.90.700.10">
    <property type="entry name" value="Succinate dehydrogenase/fumarate reductase flavoprotein, catalytic domain"/>
    <property type="match status" value="1"/>
</dbReference>
<keyword evidence="2" id="KW-0285">Flavoprotein</keyword>
<evidence type="ECO:0000256" key="3">
    <source>
        <dbReference type="ARBA" id="ARBA00022827"/>
    </source>
</evidence>
<keyword evidence="7" id="KW-1185">Reference proteome</keyword>
<evidence type="ECO:0000256" key="2">
    <source>
        <dbReference type="ARBA" id="ARBA00022630"/>
    </source>
</evidence>
<gene>
    <name evidence="6" type="ORF">KKR89_09620</name>
</gene>
<feature type="domain" description="FAD-dependent oxidoreductase 2 FAD-binding" evidence="5">
    <location>
        <begin position="11"/>
        <end position="448"/>
    </location>
</feature>
<name>A0ABX8GFL3_9CELL</name>
<dbReference type="PANTHER" id="PTHR43400:SF7">
    <property type="entry name" value="FAD-DEPENDENT OXIDOREDUCTASE 2 FAD BINDING DOMAIN-CONTAINING PROTEIN"/>
    <property type="match status" value="1"/>
</dbReference>
<dbReference type="InterPro" id="IPR003953">
    <property type="entry name" value="FAD-dep_OxRdtase_2_FAD-bd"/>
</dbReference>
<evidence type="ECO:0000256" key="1">
    <source>
        <dbReference type="ARBA" id="ARBA00001974"/>
    </source>
</evidence>
<dbReference type="RefSeq" id="WP_208195149.1">
    <property type="nucleotide sequence ID" value="NZ_CP076023.1"/>
</dbReference>
<dbReference type="InterPro" id="IPR036188">
    <property type="entry name" value="FAD/NAD-bd_sf"/>
</dbReference>
<keyword evidence="3" id="KW-0274">FAD</keyword>
<dbReference type="InterPro" id="IPR050315">
    <property type="entry name" value="FAD-oxidoreductase_2"/>
</dbReference>
<proteinExistence type="predicted"/>
<organism evidence="6 7">
    <name type="scientific">Cellulomonas dongxiuzhuiae</name>
    <dbReference type="NCBI Taxonomy" id="2819979"/>
    <lineage>
        <taxon>Bacteria</taxon>
        <taxon>Bacillati</taxon>
        <taxon>Actinomycetota</taxon>
        <taxon>Actinomycetes</taxon>
        <taxon>Micrococcales</taxon>
        <taxon>Cellulomonadaceae</taxon>
        <taxon>Cellulomonas</taxon>
    </lineage>
</organism>
<evidence type="ECO:0000313" key="7">
    <source>
        <dbReference type="Proteomes" id="UP000679335"/>
    </source>
</evidence>
<sequence length="478" mass="50549">MTIAHNSSAYDVVVVGAGAAGLSAALSAHEDLHTDGRRGTVALLERATRELRGGNTRWSGAFLRLQDETTPVDGLADYGLAVSQGHASRAYYEALTARVPEAFGWLVAKGVQLVDGPTIFLTASATRYQPVGGGEHIVETLFDAVEQTDIAVHYETSAEHLVTAEDGSVVGVRVRTPDGRLQTLGAGAVILAAGGFQGNPEMMARYCGANAYRIPPISRGGRHNRGDGLRMALEAGAGTEGQFDLFHAEPKDPRSQVAEAVVMTFPYGIVVNTQGQRFIDEGADTVDQTYEKVARGIVRQPGSLAYAVFDQQVMSTPGYEHAVLTDVDPVQADTVADLEAELGMPPGSLVATVEAYNAACPQDRDAYDPLALDGLAATPPGQPAKSNWARPIERGPFFAYPQICANVFTFGGVRTDLEARVLTADGYVIPHLYGAGEMTGLYYEMYAGSTSVMRSVTFGRAAGRHAAAQIPAATGGAR</sequence>
<evidence type="ECO:0000259" key="5">
    <source>
        <dbReference type="Pfam" id="PF00890"/>
    </source>
</evidence>
<reference evidence="6 7" key="1">
    <citation type="submission" date="2021-05" db="EMBL/GenBank/DDBJ databases">
        <title>Novel species in genus Cellulomonas.</title>
        <authorList>
            <person name="Zhang G."/>
        </authorList>
    </citation>
    <scope>NUCLEOTIDE SEQUENCE [LARGE SCALE GENOMIC DNA]</scope>
    <source>
        <strain evidence="7">zg-ZUI157</strain>
    </source>
</reference>
<accession>A0ABX8GFL3</accession>
<dbReference type="Pfam" id="PF00890">
    <property type="entry name" value="FAD_binding_2"/>
    <property type="match status" value="1"/>
</dbReference>